<proteinExistence type="predicted"/>
<feature type="region of interest" description="Disordered" evidence="1">
    <location>
        <begin position="1"/>
        <end position="68"/>
    </location>
</feature>
<dbReference type="Proteomes" id="UP000036471">
    <property type="component" value="Unassembled WGS sequence"/>
</dbReference>
<dbReference type="EMBL" id="JTHG01000022">
    <property type="protein sequence ID" value="KMO26316.1"/>
    <property type="molecule type" value="Genomic_DNA"/>
</dbReference>
<evidence type="ECO:0000256" key="1">
    <source>
        <dbReference type="SAM" id="MobiDB-lite"/>
    </source>
</evidence>
<protein>
    <submittedName>
        <fullName evidence="2">Uncharacterized protein</fullName>
    </submittedName>
</protein>
<feature type="compositionally biased region" description="Low complexity" evidence="1">
    <location>
        <begin position="51"/>
        <end position="66"/>
    </location>
</feature>
<evidence type="ECO:0000313" key="3">
    <source>
        <dbReference type="Proteomes" id="UP000036471"/>
    </source>
</evidence>
<comment type="caution">
    <text evidence="2">The sequence shown here is derived from an EMBL/GenBank/DDBJ whole genome shotgun (WGS) entry which is preliminary data.</text>
</comment>
<feature type="compositionally biased region" description="Low complexity" evidence="1">
    <location>
        <begin position="1"/>
        <end position="20"/>
    </location>
</feature>
<name>A0ABR5HHZ5_9HYPH</name>
<gene>
    <name evidence="2" type="ORF">QR79_02930</name>
</gene>
<evidence type="ECO:0000313" key="2">
    <source>
        <dbReference type="EMBL" id="KMO26316.1"/>
    </source>
</evidence>
<organism evidence="2 3">
    <name type="scientific">Methylobacterium indicum</name>
    <dbReference type="NCBI Taxonomy" id="1775910"/>
    <lineage>
        <taxon>Bacteria</taxon>
        <taxon>Pseudomonadati</taxon>
        <taxon>Pseudomonadota</taxon>
        <taxon>Alphaproteobacteria</taxon>
        <taxon>Hyphomicrobiales</taxon>
        <taxon>Methylobacteriaceae</taxon>
        <taxon>Methylobacterium</taxon>
    </lineage>
</organism>
<keyword evidence="3" id="KW-1185">Reference proteome</keyword>
<sequence>MTDRGPGCSAAAPSGGSRRSAWPRPERVSPTWTPVRRRKSATKQEPKRATRWPADASPPRAAPGRPVARRCSRVLILPHFPRRTATRSVEKCSRTISEDFLGKP</sequence>
<reference evidence="2 3" key="1">
    <citation type="submission" date="2014-11" db="EMBL/GenBank/DDBJ databases">
        <title>Comparative genomics of Methylobacterium species.</title>
        <authorList>
            <person name="Chaudhry V."/>
            <person name="Patil P.B."/>
        </authorList>
    </citation>
    <scope>NUCLEOTIDE SEQUENCE [LARGE SCALE GENOMIC DNA]</scope>
    <source>
        <strain evidence="2 3">SE3.6</strain>
    </source>
</reference>
<accession>A0ABR5HHZ5</accession>